<dbReference type="AlphaFoldDB" id="A0A5B8STR6"/>
<evidence type="ECO:0000313" key="2">
    <source>
        <dbReference type="EMBL" id="QEA38128.1"/>
    </source>
</evidence>
<dbReference type="Proteomes" id="UP000321272">
    <property type="component" value="Chromosome"/>
</dbReference>
<evidence type="ECO:0000256" key="1">
    <source>
        <dbReference type="SAM" id="MobiDB-lite"/>
    </source>
</evidence>
<protein>
    <submittedName>
        <fullName evidence="2">Type I-F CRISPR-associated protein Csy1</fullName>
    </submittedName>
</protein>
<evidence type="ECO:0000313" key="3">
    <source>
        <dbReference type="Proteomes" id="UP000321272"/>
    </source>
</evidence>
<reference evidence="2 3" key="1">
    <citation type="submission" date="2019-06" db="EMBL/GenBank/DDBJ databases">
        <title>Genome analyses of bacteria isolated from kimchi.</title>
        <authorList>
            <person name="Lee S."/>
            <person name="Ahn S."/>
            <person name="Roh S."/>
        </authorList>
    </citation>
    <scope>NUCLEOTIDE SEQUENCE [LARGE SCALE GENOMIC DNA]</scope>
    <source>
        <strain evidence="2 3">CBA4606</strain>
    </source>
</reference>
<accession>A0A5B8STR6</accession>
<dbReference type="KEGG" id="paur:FGL86_02935"/>
<dbReference type="Pfam" id="PF09611">
    <property type="entry name" value="Cas_Csy1"/>
    <property type="match status" value="1"/>
</dbReference>
<feature type="region of interest" description="Disordered" evidence="1">
    <location>
        <begin position="130"/>
        <end position="151"/>
    </location>
</feature>
<name>A0A5B8STR6_9GAMM</name>
<dbReference type="EMBL" id="CP042382">
    <property type="protein sequence ID" value="QEA38128.1"/>
    <property type="molecule type" value="Genomic_DNA"/>
</dbReference>
<dbReference type="NCBIfam" id="TIGR02564">
    <property type="entry name" value="cas_Csy1"/>
    <property type="match status" value="1"/>
</dbReference>
<dbReference type="OrthoDB" id="9815616at2"/>
<dbReference type="InterPro" id="IPR013397">
    <property type="entry name" value="CRISPR-assoc_prot_Csy1"/>
</dbReference>
<gene>
    <name evidence="2" type="primary">csy1</name>
    <name evidence="2" type="ORF">FGL86_02935</name>
</gene>
<proteinExistence type="predicted"/>
<keyword evidence="3" id="KW-1185">Reference proteome</keyword>
<organism evidence="2 3">
    <name type="scientific">Pistricoccus aurantiacus</name>
    <dbReference type="NCBI Taxonomy" id="1883414"/>
    <lineage>
        <taxon>Bacteria</taxon>
        <taxon>Pseudomonadati</taxon>
        <taxon>Pseudomonadota</taxon>
        <taxon>Gammaproteobacteria</taxon>
        <taxon>Oceanospirillales</taxon>
        <taxon>Halomonadaceae</taxon>
        <taxon>Pistricoccus</taxon>
    </lineage>
</organism>
<sequence>MTRAPTGSHLLPEDFSGDVVGDAAALDIYKFLRLQHADRSLLELALEEDAAFSDALSDNPGQAAEWANAFAGITQPKGIEASHTQAKQLYWLAGDDPTDDGDFHLLAPLYATSLAHQIFQRINTDRFGDAAKTARQARRDNKPAESGYRDYPNLAAQKLGGTKPQNISQLNSERGGNNYLLASLPPKWKSQGVKAPLYTESVFERFGRRREVRWLVQGLAQFLLTHPPENRHTRNRVDGYFDALIDELVLFSSEFHGLSPGWSADSACRLPLEQQLWLDPWRGEEEADFANQREQGEWPERIREAFARWLNRQLNRLSVGDNEHREWAARLKRKLDTLQEELPHV</sequence>